<evidence type="ECO:0000259" key="1">
    <source>
        <dbReference type="PROSITE" id="PS51831"/>
    </source>
</evidence>
<reference evidence="2 3" key="1">
    <citation type="submission" date="2020-08" db="EMBL/GenBank/DDBJ databases">
        <title>Bridging the membrane lipid divide: bacteria of the FCB group superphylum have the potential to synthesize archaeal ether lipids.</title>
        <authorList>
            <person name="Villanueva L."/>
            <person name="Von Meijenfeldt F.A.B."/>
            <person name="Westbye A.B."/>
            <person name="Yadav S."/>
            <person name="Hopmans E.C."/>
            <person name="Dutilh B.E."/>
            <person name="Sinninghe Damste J.S."/>
        </authorList>
    </citation>
    <scope>NUCLEOTIDE SEQUENCE [LARGE SCALE GENOMIC DNA]</scope>
    <source>
        <strain evidence="2">NIOZ-UU82</strain>
    </source>
</reference>
<comment type="caution">
    <text evidence="2">The sequence shown here is derived from an EMBL/GenBank/DDBJ whole genome shotgun (WGS) entry which is preliminary data.</text>
</comment>
<name>A0A8J6N5P7_9BACT</name>
<dbReference type="PANTHER" id="PTHR33594:SF1">
    <property type="entry name" value="HD_PDEASE DOMAIN-CONTAINING PROTEIN"/>
    <property type="match status" value="1"/>
</dbReference>
<dbReference type="SMART" id="SM00471">
    <property type="entry name" value="HDc"/>
    <property type="match status" value="1"/>
</dbReference>
<proteinExistence type="predicted"/>
<protein>
    <submittedName>
        <fullName evidence="2">HD domain-containing protein</fullName>
    </submittedName>
</protein>
<dbReference type="CDD" id="cd00077">
    <property type="entry name" value="HDc"/>
    <property type="match status" value="1"/>
</dbReference>
<dbReference type="AlphaFoldDB" id="A0A8J6N5P7"/>
<organism evidence="2 3">
    <name type="scientific">Candidatus Desulfaltia bathyphila</name>
    <dbReference type="NCBI Taxonomy" id="2841697"/>
    <lineage>
        <taxon>Bacteria</taxon>
        <taxon>Pseudomonadati</taxon>
        <taxon>Thermodesulfobacteriota</taxon>
        <taxon>Desulfobacteria</taxon>
        <taxon>Desulfobacterales</taxon>
        <taxon>Desulfobacterales incertae sedis</taxon>
        <taxon>Candidatus Desulfaltia</taxon>
    </lineage>
</organism>
<gene>
    <name evidence="2" type="ORF">H8E80_07240</name>
</gene>
<accession>A0A8J6N5P7</accession>
<dbReference type="InterPro" id="IPR006674">
    <property type="entry name" value="HD_domain"/>
</dbReference>
<evidence type="ECO:0000313" key="2">
    <source>
        <dbReference type="EMBL" id="MBC8199823.1"/>
    </source>
</evidence>
<dbReference type="PANTHER" id="PTHR33594">
    <property type="entry name" value="SUPERFAMILY HYDROLASE, PUTATIVE (AFU_ORTHOLOGUE AFUA_1G03035)-RELATED"/>
    <property type="match status" value="1"/>
</dbReference>
<dbReference type="Pfam" id="PF01966">
    <property type="entry name" value="HD"/>
    <property type="match status" value="1"/>
</dbReference>
<sequence>MKDNLKIVKAHAEKLFIDASGSHDWDHTLRVYKLCERIGPVEGADMDVLLIAAYLHDIGRSCQDASNGAVCHAEKGALMAQFIIKDLPLSKKQKENVVHCIKAHRFRGNHAPKSAEAKVLFDADKLDAIGAIGVARAYLFAGELGARLHSPEINVEEAESYSKDDTGYREFKVKLNKIRNKILTGEGRKIAKERHLFMEAFFKRFLEEYEGTS</sequence>
<dbReference type="Proteomes" id="UP000603545">
    <property type="component" value="Unassembled WGS sequence"/>
</dbReference>
<dbReference type="PROSITE" id="PS51831">
    <property type="entry name" value="HD"/>
    <property type="match status" value="1"/>
</dbReference>
<dbReference type="Gene3D" id="1.10.3210.50">
    <property type="match status" value="1"/>
</dbReference>
<dbReference type="SUPFAM" id="SSF109604">
    <property type="entry name" value="HD-domain/PDEase-like"/>
    <property type="match status" value="1"/>
</dbReference>
<dbReference type="NCBIfam" id="TIGR00277">
    <property type="entry name" value="HDIG"/>
    <property type="match status" value="1"/>
</dbReference>
<feature type="domain" description="HD" evidence="1">
    <location>
        <begin position="24"/>
        <end position="129"/>
    </location>
</feature>
<dbReference type="InterPro" id="IPR006675">
    <property type="entry name" value="HDIG_dom"/>
</dbReference>
<evidence type="ECO:0000313" key="3">
    <source>
        <dbReference type="Proteomes" id="UP000603545"/>
    </source>
</evidence>
<dbReference type="EMBL" id="JACNLL010000065">
    <property type="protein sequence ID" value="MBC8199823.1"/>
    <property type="molecule type" value="Genomic_DNA"/>
</dbReference>
<dbReference type="InterPro" id="IPR003607">
    <property type="entry name" value="HD/PDEase_dom"/>
</dbReference>